<proteinExistence type="predicted"/>
<keyword evidence="2" id="KW-0812">Transmembrane</keyword>
<comment type="caution">
    <text evidence="3">The sequence shown here is derived from an EMBL/GenBank/DDBJ whole genome shotgun (WGS) entry which is preliminary data.</text>
</comment>
<sequence>MGVGEVEGAGEEAEWMPAEEKKPVPYGWFVVIILLIGGLAGMSAMLILRTESSDVKVAREAADERIEENEEEEAEAVALVESIEETLSHYLAAESLAELAPLVRDHERVKPLMVDWYSRHAMEPRKFEGLGVFQPLDLEGRLFWLVSCMIEGGDSETILVEQTEDGQVFVDWETQVCYQPMEWNDFVKKRPEGESIDFRVYAQWDWAGFYSHEFSDEEKWSVYRLWTLGSEEYLFGYAPKGSELDKELIHLIRTNRGRPVALHLGLRIPEGSTSPRGVLIEKVISGRWATVSPLTEQ</sequence>
<feature type="coiled-coil region" evidence="1">
    <location>
        <begin position="55"/>
        <end position="86"/>
    </location>
</feature>
<evidence type="ECO:0000256" key="2">
    <source>
        <dbReference type="SAM" id="Phobius"/>
    </source>
</evidence>
<keyword evidence="1" id="KW-0175">Coiled coil</keyword>
<evidence type="ECO:0000313" key="3">
    <source>
        <dbReference type="EMBL" id="MFC7336506.1"/>
    </source>
</evidence>
<evidence type="ECO:0000256" key="1">
    <source>
        <dbReference type="SAM" id="Coils"/>
    </source>
</evidence>
<dbReference type="Proteomes" id="UP001596472">
    <property type="component" value="Unassembled WGS sequence"/>
</dbReference>
<feature type="transmembrane region" description="Helical" evidence="2">
    <location>
        <begin position="26"/>
        <end position="48"/>
    </location>
</feature>
<accession>A0ABW2L4L9</accession>
<organism evidence="3 4">
    <name type="scientific">Haloferula chungangensis</name>
    <dbReference type="NCBI Taxonomy" id="1048331"/>
    <lineage>
        <taxon>Bacteria</taxon>
        <taxon>Pseudomonadati</taxon>
        <taxon>Verrucomicrobiota</taxon>
        <taxon>Verrucomicrobiia</taxon>
        <taxon>Verrucomicrobiales</taxon>
        <taxon>Verrucomicrobiaceae</taxon>
        <taxon>Haloferula</taxon>
    </lineage>
</organism>
<name>A0ABW2L4L9_9BACT</name>
<keyword evidence="2" id="KW-0472">Membrane</keyword>
<dbReference type="RefSeq" id="WP_379709788.1">
    <property type="nucleotide sequence ID" value="NZ_JBHTBS010000002.1"/>
</dbReference>
<gene>
    <name evidence="3" type="ORF">ACFQY0_04890</name>
</gene>
<protein>
    <submittedName>
        <fullName evidence="3">Uncharacterized protein</fullName>
    </submittedName>
</protein>
<reference evidence="4" key="1">
    <citation type="journal article" date="2019" name="Int. J. Syst. Evol. Microbiol.">
        <title>The Global Catalogue of Microorganisms (GCM) 10K type strain sequencing project: providing services to taxonomists for standard genome sequencing and annotation.</title>
        <authorList>
            <consortium name="The Broad Institute Genomics Platform"/>
            <consortium name="The Broad Institute Genome Sequencing Center for Infectious Disease"/>
            <person name="Wu L."/>
            <person name="Ma J."/>
        </authorList>
    </citation>
    <scope>NUCLEOTIDE SEQUENCE [LARGE SCALE GENOMIC DNA]</scope>
    <source>
        <strain evidence="4">CGMCC 4.1467</strain>
    </source>
</reference>
<dbReference type="EMBL" id="JBHTBS010000002">
    <property type="protein sequence ID" value="MFC7336506.1"/>
    <property type="molecule type" value="Genomic_DNA"/>
</dbReference>
<keyword evidence="4" id="KW-1185">Reference proteome</keyword>
<keyword evidence="2" id="KW-1133">Transmembrane helix</keyword>
<evidence type="ECO:0000313" key="4">
    <source>
        <dbReference type="Proteomes" id="UP001596472"/>
    </source>
</evidence>